<keyword evidence="4 6" id="KW-1133">Transmembrane helix</keyword>
<dbReference type="PANTHER" id="PTHR30028">
    <property type="entry name" value="UPF0014 INNER MEMBRANE PROTEIN YBBM-RELATED"/>
    <property type="match status" value="1"/>
</dbReference>
<dbReference type="RefSeq" id="XP_025598161.1">
    <property type="nucleotide sequence ID" value="XM_025742438.1"/>
</dbReference>
<feature type="transmembrane region" description="Helical" evidence="6">
    <location>
        <begin position="16"/>
        <end position="35"/>
    </location>
</feature>
<feature type="transmembrane region" description="Helical" evidence="6">
    <location>
        <begin position="135"/>
        <end position="158"/>
    </location>
</feature>
<keyword evidence="8" id="KW-1185">Reference proteome</keyword>
<evidence type="ECO:0000256" key="3">
    <source>
        <dbReference type="ARBA" id="ARBA00022692"/>
    </source>
</evidence>
<dbReference type="InterPro" id="IPR005226">
    <property type="entry name" value="UPF0014_fam"/>
</dbReference>
<sequence length="247" mass="25603">MAAALLAAPAVHLTPLSVLFAACFLLLPLSLSLLFSLALSRALLLSAARAAVQLALLASLLRPLFAARSGAAVAALGAAQVALSAHEVWANKARRRYGGMAARILGAIVLATVPLTALASRFILRQAPWWEPSRYVPLLGMVLGNAISAVTLGSNHVLSVFDSQRDTVEVLLTHGASRFEACRPVAAEALRTALLPVLNQMSVVGLISIPGMMTGAILGGASVAQAAYLQVTLPLLPPLPLGSLCPR</sequence>
<evidence type="ECO:0000256" key="4">
    <source>
        <dbReference type="ARBA" id="ARBA00022989"/>
    </source>
</evidence>
<dbReference type="GO" id="GO:0005886">
    <property type="term" value="C:plasma membrane"/>
    <property type="evidence" value="ECO:0007669"/>
    <property type="project" value="TreeGrafter"/>
</dbReference>
<name>A0A316ZA98_9BASI</name>
<dbReference type="AlphaFoldDB" id="A0A316ZA98"/>
<evidence type="ECO:0000313" key="8">
    <source>
        <dbReference type="Proteomes" id="UP000245946"/>
    </source>
</evidence>
<keyword evidence="5 6" id="KW-0472">Membrane</keyword>
<evidence type="ECO:0000256" key="1">
    <source>
        <dbReference type="ARBA" id="ARBA00004141"/>
    </source>
</evidence>
<dbReference type="OrthoDB" id="432685at2759"/>
<comment type="subcellular location">
    <subcellularLocation>
        <location evidence="1">Membrane</location>
        <topology evidence="1">Multi-pass membrane protein</topology>
    </subcellularLocation>
</comment>
<reference evidence="7 8" key="1">
    <citation type="journal article" date="2018" name="Mol. Biol. Evol.">
        <title>Broad Genomic Sampling Reveals a Smut Pathogenic Ancestry of the Fungal Clade Ustilaginomycotina.</title>
        <authorList>
            <person name="Kijpornyongpan T."/>
            <person name="Mondo S.J."/>
            <person name="Barry K."/>
            <person name="Sandor L."/>
            <person name="Lee J."/>
            <person name="Lipzen A."/>
            <person name="Pangilinan J."/>
            <person name="LaButti K."/>
            <person name="Hainaut M."/>
            <person name="Henrissat B."/>
            <person name="Grigoriev I.V."/>
            <person name="Spatafora J.W."/>
            <person name="Aime M.C."/>
        </authorList>
    </citation>
    <scope>NUCLEOTIDE SEQUENCE [LARGE SCALE GENOMIC DNA]</scope>
    <source>
        <strain evidence="7 8">MCA 4186</strain>
    </source>
</reference>
<feature type="transmembrane region" description="Helical" evidence="6">
    <location>
        <begin position="101"/>
        <end position="123"/>
    </location>
</feature>
<dbReference type="Proteomes" id="UP000245946">
    <property type="component" value="Unassembled WGS sequence"/>
</dbReference>
<evidence type="ECO:0000256" key="6">
    <source>
        <dbReference type="SAM" id="Phobius"/>
    </source>
</evidence>
<keyword evidence="3 6" id="KW-0812">Transmembrane</keyword>
<proteinExistence type="inferred from homology"/>
<dbReference type="GeneID" id="37269982"/>
<organism evidence="7 8">
    <name type="scientific">Tilletiopsis washingtonensis</name>
    <dbReference type="NCBI Taxonomy" id="58919"/>
    <lineage>
        <taxon>Eukaryota</taxon>
        <taxon>Fungi</taxon>
        <taxon>Dikarya</taxon>
        <taxon>Basidiomycota</taxon>
        <taxon>Ustilaginomycotina</taxon>
        <taxon>Exobasidiomycetes</taxon>
        <taxon>Entylomatales</taxon>
        <taxon>Entylomatales incertae sedis</taxon>
        <taxon>Tilletiopsis</taxon>
    </lineage>
</organism>
<evidence type="ECO:0000256" key="5">
    <source>
        <dbReference type="ARBA" id="ARBA00023136"/>
    </source>
</evidence>
<evidence type="ECO:0000313" key="7">
    <source>
        <dbReference type="EMBL" id="PWN97882.1"/>
    </source>
</evidence>
<dbReference type="EMBL" id="KZ819293">
    <property type="protein sequence ID" value="PWN97882.1"/>
    <property type="molecule type" value="Genomic_DNA"/>
</dbReference>
<dbReference type="PANTHER" id="PTHR30028:SF0">
    <property type="entry name" value="PROTEIN ALUMINUM SENSITIVE 3"/>
    <property type="match status" value="1"/>
</dbReference>
<protein>
    <submittedName>
        <fullName evidence="7">Uncharacterized protein</fullName>
    </submittedName>
</protein>
<gene>
    <name evidence="7" type="ORF">FA09DRAFT_330036</name>
</gene>
<comment type="similarity">
    <text evidence="2">Belongs to the UPF0014 family.</text>
</comment>
<dbReference type="Pfam" id="PF03649">
    <property type="entry name" value="UPF0014"/>
    <property type="match status" value="1"/>
</dbReference>
<accession>A0A316ZA98</accession>
<evidence type="ECO:0000256" key="2">
    <source>
        <dbReference type="ARBA" id="ARBA00005268"/>
    </source>
</evidence>